<dbReference type="Pfam" id="PF00058">
    <property type="entry name" value="Ldl_recept_b"/>
    <property type="match status" value="1"/>
</dbReference>
<dbReference type="SMART" id="SM00135">
    <property type="entry name" value="LY"/>
    <property type="match status" value="5"/>
</dbReference>
<evidence type="ECO:0000256" key="1">
    <source>
        <dbReference type="ARBA" id="ARBA00022536"/>
    </source>
</evidence>
<evidence type="ECO:0000313" key="4">
    <source>
        <dbReference type="Proteomes" id="UP000677054"/>
    </source>
</evidence>
<accession>A0A7R8X8G9</accession>
<dbReference type="PROSITE" id="PS51120">
    <property type="entry name" value="LDLRB"/>
    <property type="match status" value="2"/>
</dbReference>
<feature type="repeat" description="LDL-receptor class B" evidence="2">
    <location>
        <begin position="249"/>
        <end position="291"/>
    </location>
</feature>
<sequence length="394" mass="42851">MFARDKEIRGVDINMPLYHIIPPISSSSHDVQLDFDAKTKTIYWTDNLQKEIRCSGLSNVSSDVIIDVSVLGQPSGLAVDWISRLLYISSNDSLLVSSLKGEYLSFLMKGTGTELSSLALNPEEGKLFWIQRQNSAWSVVKAQGDDGIKTLRVYDADLQQGSNPCVTHGGCSHLCLPISKTAHVCKCADGFLASGHNGSQCAGHDPFLMYSVDSEIAGLNLEKNSSNMVLMPPSGVSSATSLDFHAEKGYIYWADNEQGRISRVRRDGTNREVVIQGVESGIEGLAVDWIAGNLYWTNSKLNLIMVAHLNGSSQMVIATGNAPSAIAVHPSKGLIFWSSRSPSSSPSNLQQNVTKFSLSYGIIRAHMDGTDQSTIHNSTAADISIDYEVRHRLA</sequence>
<dbReference type="OrthoDB" id="6357315at2759"/>
<evidence type="ECO:0000313" key="3">
    <source>
        <dbReference type="EMBL" id="CAD7242516.1"/>
    </source>
</evidence>
<feature type="repeat" description="LDL-receptor class B" evidence="2">
    <location>
        <begin position="40"/>
        <end position="83"/>
    </location>
</feature>
<dbReference type="GO" id="GO:0042813">
    <property type="term" value="F:Wnt receptor activity"/>
    <property type="evidence" value="ECO:0007669"/>
    <property type="project" value="TreeGrafter"/>
</dbReference>
<evidence type="ECO:0000256" key="2">
    <source>
        <dbReference type="PROSITE-ProRule" id="PRU00461"/>
    </source>
</evidence>
<dbReference type="AlphaFoldDB" id="A0A7R8X8G9"/>
<dbReference type="Gene3D" id="2.120.10.30">
    <property type="entry name" value="TolB, C-terminal domain"/>
    <property type="match status" value="3"/>
</dbReference>
<proteinExistence type="predicted"/>
<dbReference type="InterPro" id="IPR011042">
    <property type="entry name" value="6-blade_b-propeller_TolB-like"/>
</dbReference>
<organism evidence="3">
    <name type="scientific">Darwinula stevensoni</name>
    <dbReference type="NCBI Taxonomy" id="69355"/>
    <lineage>
        <taxon>Eukaryota</taxon>
        <taxon>Metazoa</taxon>
        <taxon>Ecdysozoa</taxon>
        <taxon>Arthropoda</taxon>
        <taxon>Crustacea</taxon>
        <taxon>Oligostraca</taxon>
        <taxon>Ostracoda</taxon>
        <taxon>Podocopa</taxon>
        <taxon>Podocopida</taxon>
        <taxon>Darwinulocopina</taxon>
        <taxon>Darwinuloidea</taxon>
        <taxon>Darwinulidae</taxon>
        <taxon>Darwinula</taxon>
    </lineage>
</organism>
<keyword evidence="1" id="KW-0245">EGF-like domain</keyword>
<dbReference type="PANTHER" id="PTHR46513">
    <property type="entry name" value="VITELLOGENIN RECEPTOR-LIKE PROTEIN-RELATED-RELATED"/>
    <property type="match status" value="1"/>
</dbReference>
<dbReference type="InterPro" id="IPR050778">
    <property type="entry name" value="Cueball_EGF_LRP_Nidogen"/>
</dbReference>
<dbReference type="EMBL" id="CAJPEV010000278">
    <property type="protein sequence ID" value="CAG0883350.1"/>
    <property type="molecule type" value="Genomic_DNA"/>
</dbReference>
<dbReference type="GO" id="GO:0017147">
    <property type="term" value="F:Wnt-protein binding"/>
    <property type="evidence" value="ECO:0007669"/>
    <property type="project" value="TreeGrafter"/>
</dbReference>
<protein>
    <submittedName>
        <fullName evidence="3">Uncharacterized protein</fullName>
    </submittedName>
</protein>
<reference evidence="3" key="1">
    <citation type="submission" date="2020-11" db="EMBL/GenBank/DDBJ databases">
        <authorList>
            <person name="Tran Van P."/>
        </authorList>
    </citation>
    <scope>NUCLEOTIDE SEQUENCE</scope>
</reference>
<keyword evidence="4" id="KW-1185">Reference proteome</keyword>
<dbReference type="GO" id="GO:0005886">
    <property type="term" value="C:plasma membrane"/>
    <property type="evidence" value="ECO:0007669"/>
    <property type="project" value="TreeGrafter"/>
</dbReference>
<dbReference type="InterPro" id="IPR000033">
    <property type="entry name" value="LDLR_classB_rpt"/>
</dbReference>
<dbReference type="GO" id="GO:0060070">
    <property type="term" value="P:canonical Wnt signaling pathway"/>
    <property type="evidence" value="ECO:0007669"/>
    <property type="project" value="TreeGrafter"/>
</dbReference>
<dbReference type="PANTHER" id="PTHR46513:SF13">
    <property type="entry name" value="EGF-LIKE DOMAIN-CONTAINING PROTEIN"/>
    <property type="match status" value="1"/>
</dbReference>
<dbReference type="SUPFAM" id="SSF63825">
    <property type="entry name" value="YWTD domain"/>
    <property type="match status" value="2"/>
</dbReference>
<dbReference type="Proteomes" id="UP000677054">
    <property type="component" value="Unassembled WGS sequence"/>
</dbReference>
<name>A0A7R8X8G9_9CRUS</name>
<dbReference type="EMBL" id="LR899795">
    <property type="protein sequence ID" value="CAD7242516.1"/>
    <property type="molecule type" value="Genomic_DNA"/>
</dbReference>
<gene>
    <name evidence="3" type="ORF">DSTB1V02_LOCUS2481</name>
</gene>